<keyword evidence="2" id="KW-1185">Reference proteome</keyword>
<accession>A0A401SSK1</accession>
<name>A0A401SSK1_CHIPU</name>
<evidence type="ECO:0000313" key="1">
    <source>
        <dbReference type="EMBL" id="GCC33342.1"/>
    </source>
</evidence>
<comment type="caution">
    <text evidence="1">The sequence shown here is derived from an EMBL/GenBank/DDBJ whole genome shotgun (WGS) entry which is preliminary data.</text>
</comment>
<protein>
    <submittedName>
        <fullName evidence="1">Uncharacterized protein</fullName>
    </submittedName>
</protein>
<organism evidence="1 2">
    <name type="scientific">Chiloscyllium punctatum</name>
    <name type="common">Brownbanded bambooshark</name>
    <name type="synonym">Hemiscyllium punctatum</name>
    <dbReference type="NCBI Taxonomy" id="137246"/>
    <lineage>
        <taxon>Eukaryota</taxon>
        <taxon>Metazoa</taxon>
        <taxon>Chordata</taxon>
        <taxon>Craniata</taxon>
        <taxon>Vertebrata</taxon>
        <taxon>Chondrichthyes</taxon>
        <taxon>Elasmobranchii</taxon>
        <taxon>Galeomorphii</taxon>
        <taxon>Galeoidea</taxon>
        <taxon>Orectolobiformes</taxon>
        <taxon>Hemiscylliidae</taxon>
        <taxon>Chiloscyllium</taxon>
    </lineage>
</organism>
<reference evidence="1 2" key="1">
    <citation type="journal article" date="2018" name="Nat. Ecol. Evol.">
        <title>Shark genomes provide insights into elasmobranch evolution and the origin of vertebrates.</title>
        <authorList>
            <person name="Hara Y"/>
            <person name="Yamaguchi K"/>
            <person name="Onimaru K"/>
            <person name="Kadota M"/>
            <person name="Koyanagi M"/>
            <person name="Keeley SD"/>
            <person name="Tatsumi K"/>
            <person name="Tanaka K"/>
            <person name="Motone F"/>
            <person name="Kageyama Y"/>
            <person name="Nozu R"/>
            <person name="Adachi N"/>
            <person name="Nishimura O"/>
            <person name="Nakagawa R"/>
            <person name="Tanegashima C"/>
            <person name="Kiyatake I"/>
            <person name="Matsumoto R"/>
            <person name="Murakumo K"/>
            <person name="Nishida K"/>
            <person name="Terakita A"/>
            <person name="Kuratani S"/>
            <person name="Sato K"/>
            <person name="Hyodo S Kuraku.S."/>
        </authorList>
    </citation>
    <scope>NUCLEOTIDE SEQUENCE [LARGE SCALE GENOMIC DNA]</scope>
</reference>
<dbReference type="Proteomes" id="UP000287033">
    <property type="component" value="Unassembled WGS sequence"/>
</dbReference>
<dbReference type="GO" id="GO:0007127">
    <property type="term" value="P:meiosis I"/>
    <property type="evidence" value="ECO:0007669"/>
    <property type="project" value="TreeGrafter"/>
</dbReference>
<dbReference type="AlphaFoldDB" id="A0A401SSK1"/>
<dbReference type="PANTHER" id="PTHR12044:SF14">
    <property type="entry name" value="MEIOTIC DOUBLE-STRANDED BREAK FORMATION PROTEIN 1"/>
    <property type="match status" value="1"/>
</dbReference>
<proteinExistence type="predicted"/>
<dbReference type="InterPro" id="IPR052133">
    <property type="entry name" value="Immune_Signaling-Apoptosis_Reg"/>
</dbReference>
<dbReference type="OrthoDB" id="10015792at2759"/>
<dbReference type="PANTHER" id="PTHR12044">
    <property type="entry name" value="BCL2 INTERACTING MEDIATOR OF CELL DEATH"/>
    <property type="match status" value="1"/>
</dbReference>
<dbReference type="EMBL" id="BEZZ01000509">
    <property type="protein sequence ID" value="GCC33342.1"/>
    <property type="molecule type" value="Genomic_DNA"/>
</dbReference>
<sequence length="219" mass="25397">MFTVHNLRFSAERQDPTMKRCKNPKVALSLPLPAPRNKRRLPNRQPTCTTFEREVRSQVRTCTRVSAGTDGRGREVQAVIGRPDREWLFRAHCVWSACLLCAVSEKSLCGMEESIPDNWKVVCERIHPRHEMHWILRFRDDLQDGEQLLCVACVIEMIEGSSISIVRKKYILACFHNVLVRFPQAVVEQLTMDARVCVHFIVTLLGKTELFPELQYQFM</sequence>
<dbReference type="STRING" id="137246.A0A401SSK1"/>
<evidence type="ECO:0000313" key="2">
    <source>
        <dbReference type="Proteomes" id="UP000287033"/>
    </source>
</evidence>
<gene>
    <name evidence="1" type="ORF">chiPu_0011811</name>
</gene>